<protein>
    <submittedName>
        <fullName evidence="7">Cockayne syndrome 1</fullName>
    </submittedName>
</protein>
<feature type="repeat" description="WD" evidence="5">
    <location>
        <begin position="226"/>
        <end position="261"/>
    </location>
</feature>
<evidence type="ECO:0000313" key="7">
    <source>
        <dbReference type="EMBL" id="EWM24630.1"/>
    </source>
</evidence>
<evidence type="ECO:0000256" key="4">
    <source>
        <dbReference type="ARBA" id="ARBA00023204"/>
    </source>
</evidence>
<evidence type="ECO:0000256" key="3">
    <source>
        <dbReference type="ARBA" id="ARBA00022763"/>
    </source>
</evidence>
<dbReference type="PROSITE" id="PS00678">
    <property type="entry name" value="WD_REPEATS_1"/>
    <property type="match status" value="1"/>
</dbReference>
<gene>
    <name evidence="7" type="ORF">Naga_100117g16</name>
</gene>
<keyword evidence="4" id="KW-0234">DNA repair</keyword>
<keyword evidence="2" id="KW-0677">Repeat</keyword>
<feature type="compositionally biased region" description="Acidic residues" evidence="6">
    <location>
        <begin position="79"/>
        <end position="88"/>
    </location>
</feature>
<keyword evidence="1 5" id="KW-0853">WD repeat</keyword>
<evidence type="ECO:0000313" key="8">
    <source>
        <dbReference type="Proteomes" id="UP000019335"/>
    </source>
</evidence>
<dbReference type="InterPro" id="IPR020472">
    <property type="entry name" value="WD40_PAC1"/>
</dbReference>
<evidence type="ECO:0000256" key="5">
    <source>
        <dbReference type="PROSITE-ProRule" id="PRU00221"/>
    </source>
</evidence>
<feature type="repeat" description="WD" evidence="5">
    <location>
        <begin position="293"/>
        <end position="334"/>
    </location>
</feature>
<feature type="repeat" description="WD" evidence="5">
    <location>
        <begin position="139"/>
        <end position="172"/>
    </location>
</feature>
<proteinExistence type="predicted"/>
<name>W7TC94_9STRA</name>
<dbReference type="GO" id="GO:0000109">
    <property type="term" value="C:nucleotide-excision repair complex"/>
    <property type="evidence" value="ECO:0007669"/>
    <property type="project" value="TreeGrafter"/>
</dbReference>
<feature type="compositionally biased region" description="Basic and acidic residues" evidence="6">
    <location>
        <begin position="490"/>
        <end position="499"/>
    </location>
</feature>
<sequence length="523" mass="56884">MVCQSLITRRAEGHLRPSALETSVHTRRLMHAALSTRIEVKSSQQGPINQIDLDPCDERYLLVASGDATVGLYDMEVEPAQDGSESDGQDGSMPSRVQSLHVTPRTRAHVTENIGDLTRGRVSSSIGNAALAARMQPPSGGHRYSVTSVQWYPPDTGIFVSGSTDGSVQVWDTNLFVSAGTFSLGSKVHAVAMSRAMLSRSLIAVGTDDRRVRLCDLKSGGSSHLLAGHAQTVTTVAWSPTEEHLLATGSRDSTVRLWDVRRSGASACLKTLDQDADHRGRATGILSAPTALAKAHAGWVVSLDFTPNGCWLVSAGTDKRLRLWNAMSGQNTLLNYAGTHNDIAVGWKIKAIQTAGRRGIGRDWGEGNMILYPNGRSGEVLLFPLLSRGGMSGRSRSQSSGRLERPRAVGQPSHRLRGHLDVVQSMAYRRDAGQIITGGADSLLLVFDCSRHDKEESRLLDGENDGQYPKGSKRRAAEAADQWSSDEDDNSGRVDHEEGFVPPILRQYDRDNSHRSTSRRREH</sequence>
<feature type="compositionally biased region" description="Basic and acidic residues" evidence="6">
    <location>
        <begin position="507"/>
        <end position="523"/>
    </location>
</feature>
<dbReference type="Gene3D" id="2.130.10.10">
    <property type="entry name" value="YVTN repeat-like/Quinoprotein amine dehydrogenase"/>
    <property type="match status" value="1"/>
</dbReference>
<dbReference type="GO" id="GO:0000209">
    <property type="term" value="P:protein polyubiquitination"/>
    <property type="evidence" value="ECO:0007669"/>
    <property type="project" value="TreeGrafter"/>
</dbReference>
<feature type="repeat" description="WD" evidence="5">
    <location>
        <begin position="416"/>
        <end position="448"/>
    </location>
</feature>
<dbReference type="AlphaFoldDB" id="W7TC94"/>
<dbReference type="InterPro" id="IPR015943">
    <property type="entry name" value="WD40/YVTN_repeat-like_dom_sf"/>
</dbReference>
<dbReference type="PANTHER" id="PTHR46202:SF1">
    <property type="entry name" value="DNA EXCISION REPAIR PROTEIN ERCC-8"/>
    <property type="match status" value="1"/>
</dbReference>
<keyword evidence="8" id="KW-1185">Reference proteome</keyword>
<dbReference type="InterPro" id="IPR019775">
    <property type="entry name" value="WD40_repeat_CS"/>
</dbReference>
<dbReference type="PANTHER" id="PTHR46202">
    <property type="entry name" value="DNA EXCISION REPAIR PROTEIN ERCC-8"/>
    <property type="match status" value="1"/>
</dbReference>
<dbReference type="InterPro" id="IPR042238">
    <property type="entry name" value="Rad28/ERCC8/Ckn1/ATCSA-1"/>
</dbReference>
<keyword evidence="3" id="KW-0227">DNA damage</keyword>
<evidence type="ECO:0000256" key="2">
    <source>
        <dbReference type="ARBA" id="ARBA00022737"/>
    </source>
</evidence>
<dbReference type="Pfam" id="PF00400">
    <property type="entry name" value="WD40"/>
    <property type="match status" value="4"/>
</dbReference>
<feature type="region of interest" description="Disordered" evidence="6">
    <location>
        <begin position="457"/>
        <end position="523"/>
    </location>
</feature>
<dbReference type="PROSITE" id="PS50294">
    <property type="entry name" value="WD_REPEATS_REGION"/>
    <property type="match status" value="3"/>
</dbReference>
<feature type="region of interest" description="Disordered" evidence="6">
    <location>
        <begin position="79"/>
        <end position="115"/>
    </location>
</feature>
<dbReference type="EMBL" id="AZIL01001177">
    <property type="protein sequence ID" value="EWM24630.1"/>
    <property type="molecule type" value="Genomic_DNA"/>
</dbReference>
<dbReference type="PRINTS" id="PR00320">
    <property type="entry name" value="GPROTEINBRPT"/>
</dbReference>
<feature type="region of interest" description="Disordered" evidence="6">
    <location>
        <begin position="391"/>
        <end position="416"/>
    </location>
</feature>
<dbReference type="GO" id="GO:0043161">
    <property type="term" value="P:proteasome-mediated ubiquitin-dependent protein catabolic process"/>
    <property type="evidence" value="ECO:0007669"/>
    <property type="project" value="TreeGrafter"/>
</dbReference>
<dbReference type="Proteomes" id="UP000019335">
    <property type="component" value="Chromosome 13"/>
</dbReference>
<dbReference type="SUPFAM" id="SSF50978">
    <property type="entry name" value="WD40 repeat-like"/>
    <property type="match status" value="1"/>
</dbReference>
<dbReference type="PROSITE" id="PS50082">
    <property type="entry name" value="WD_REPEATS_2"/>
    <property type="match status" value="4"/>
</dbReference>
<comment type="caution">
    <text evidence="7">The sequence shown here is derived from an EMBL/GenBank/DDBJ whole genome shotgun (WGS) entry which is preliminary data.</text>
</comment>
<reference evidence="7 8" key="1">
    <citation type="journal article" date="2014" name="Mol. Plant">
        <title>Chromosome Scale Genome Assembly and Transcriptome Profiling of Nannochloropsis gaditana in Nitrogen Depletion.</title>
        <authorList>
            <person name="Corteggiani Carpinelli E."/>
            <person name="Telatin A."/>
            <person name="Vitulo N."/>
            <person name="Forcato C."/>
            <person name="D'Angelo M."/>
            <person name="Schiavon R."/>
            <person name="Vezzi A."/>
            <person name="Giacometti G.M."/>
            <person name="Morosinotto T."/>
            <person name="Valle G."/>
        </authorList>
    </citation>
    <scope>NUCLEOTIDE SEQUENCE [LARGE SCALE GENOMIC DNA]</scope>
    <source>
        <strain evidence="7 8">B-31</strain>
    </source>
</reference>
<organism evidence="7 8">
    <name type="scientific">Nannochloropsis gaditana</name>
    <dbReference type="NCBI Taxonomy" id="72520"/>
    <lineage>
        <taxon>Eukaryota</taxon>
        <taxon>Sar</taxon>
        <taxon>Stramenopiles</taxon>
        <taxon>Ochrophyta</taxon>
        <taxon>Eustigmatophyceae</taxon>
        <taxon>Eustigmatales</taxon>
        <taxon>Monodopsidaceae</taxon>
        <taxon>Nannochloropsis</taxon>
    </lineage>
</organism>
<dbReference type="InterPro" id="IPR036322">
    <property type="entry name" value="WD40_repeat_dom_sf"/>
</dbReference>
<evidence type="ECO:0000256" key="1">
    <source>
        <dbReference type="ARBA" id="ARBA00022574"/>
    </source>
</evidence>
<dbReference type="InterPro" id="IPR001680">
    <property type="entry name" value="WD40_rpt"/>
</dbReference>
<dbReference type="OrthoDB" id="361494at2759"/>
<dbReference type="GO" id="GO:0031464">
    <property type="term" value="C:Cul4A-RING E3 ubiquitin ligase complex"/>
    <property type="evidence" value="ECO:0007669"/>
    <property type="project" value="TreeGrafter"/>
</dbReference>
<accession>W7TC94</accession>
<evidence type="ECO:0000256" key="6">
    <source>
        <dbReference type="SAM" id="MobiDB-lite"/>
    </source>
</evidence>
<dbReference type="SMART" id="SM00320">
    <property type="entry name" value="WD40"/>
    <property type="match status" value="6"/>
</dbReference>
<dbReference type="GO" id="GO:0006283">
    <property type="term" value="P:transcription-coupled nucleotide-excision repair"/>
    <property type="evidence" value="ECO:0007669"/>
    <property type="project" value="InterPro"/>
</dbReference>
<feature type="compositionally biased region" description="Low complexity" evidence="6">
    <location>
        <begin position="391"/>
        <end position="401"/>
    </location>
</feature>